<organism evidence="3">
    <name type="scientific">Heliothis virescens</name>
    <name type="common">Tobacco budworm moth</name>
    <dbReference type="NCBI Taxonomy" id="7102"/>
    <lineage>
        <taxon>Eukaryota</taxon>
        <taxon>Metazoa</taxon>
        <taxon>Ecdysozoa</taxon>
        <taxon>Arthropoda</taxon>
        <taxon>Hexapoda</taxon>
        <taxon>Insecta</taxon>
        <taxon>Pterygota</taxon>
        <taxon>Neoptera</taxon>
        <taxon>Endopterygota</taxon>
        <taxon>Lepidoptera</taxon>
        <taxon>Glossata</taxon>
        <taxon>Ditrysia</taxon>
        <taxon>Noctuoidea</taxon>
        <taxon>Noctuidae</taxon>
        <taxon>Heliothinae</taxon>
        <taxon>Heliothis</taxon>
    </lineage>
</organism>
<sequence>MEKSLKRQIVEATEAVKKKVRKMKDIEINNKEALESVFKPVTEPLNLIANVSKQSASQNMEDEEIEVPFIDKTLQKEVLSDKESNNTDDYDSEIDSDSSYKSLGEKKQDCNTTSWSVSPEALADIPFGVRYEHGKLMLGSARIIVNDEYITVADRKYRSTPGLKQLLLKKNVDLSLVTESDMQHYKLMLLDTNAHRRDYDPNKPIKSNKGVKYLQIIKPLFTQSKGKGLPLTKMWKKNVDFIYWDDPNELVERLKLLIASQDAGNTGVNNEIISIIEELRENLFEFNDNALLKSESGDFDLKGSRLRGIQSPVDGEDAVNKDYVDRISANTIQELNKLIGALRSQLALDAQKTVQATLKAKIPEALNHLEDKFYTKADVDKLLKKL</sequence>
<evidence type="ECO:0000313" key="3">
    <source>
        <dbReference type="EMBL" id="PCG68546.1"/>
    </source>
</evidence>
<dbReference type="PANTHER" id="PTHR35374:SF1">
    <property type="entry name" value="PROTEIN KINASE DOMAIN-CONTAINING PROTEIN"/>
    <property type="match status" value="1"/>
</dbReference>
<evidence type="ECO:0000256" key="1">
    <source>
        <dbReference type="SAM" id="MobiDB-lite"/>
    </source>
</evidence>
<gene>
    <name evidence="3" type="ORF">B5V51_5113</name>
</gene>
<protein>
    <recommendedName>
        <fullName evidence="2">DUF8207 domain-containing protein</fullName>
    </recommendedName>
</protein>
<feature type="region of interest" description="Disordered" evidence="1">
    <location>
        <begin position="80"/>
        <end position="105"/>
    </location>
</feature>
<dbReference type="InterPro" id="IPR058520">
    <property type="entry name" value="DUF8207"/>
</dbReference>
<feature type="compositionally biased region" description="Acidic residues" evidence="1">
    <location>
        <begin position="86"/>
        <end position="96"/>
    </location>
</feature>
<dbReference type="Pfam" id="PF26634">
    <property type="entry name" value="DUF8207"/>
    <property type="match status" value="1"/>
</dbReference>
<comment type="caution">
    <text evidence="3">The sequence shown here is derived from an EMBL/GenBank/DDBJ whole genome shotgun (WGS) entry which is preliminary data.</text>
</comment>
<dbReference type="PANTHER" id="PTHR35374">
    <property type="entry name" value="CYCLIN-DEPENDENT KINASE 11A-LIKE"/>
    <property type="match status" value="1"/>
</dbReference>
<dbReference type="AlphaFoldDB" id="A0A2A4J9X1"/>
<reference evidence="3" key="1">
    <citation type="submission" date="2017-09" db="EMBL/GenBank/DDBJ databases">
        <title>Contemporary evolution of a Lepidopteran species, Heliothis virescens, in response to modern agricultural practices.</title>
        <authorList>
            <person name="Fritz M.L."/>
            <person name="Deyonke A.M."/>
            <person name="Papanicolaou A."/>
            <person name="Micinski S."/>
            <person name="Westbrook J."/>
            <person name="Gould F."/>
        </authorList>
    </citation>
    <scope>NUCLEOTIDE SEQUENCE [LARGE SCALE GENOMIC DNA]</scope>
    <source>
        <strain evidence="3">HvINT-</strain>
        <tissue evidence="3">Whole body</tissue>
    </source>
</reference>
<proteinExistence type="predicted"/>
<dbReference type="EMBL" id="NWSH01002314">
    <property type="protein sequence ID" value="PCG68546.1"/>
    <property type="molecule type" value="Genomic_DNA"/>
</dbReference>
<evidence type="ECO:0000259" key="2">
    <source>
        <dbReference type="Pfam" id="PF26634"/>
    </source>
</evidence>
<accession>A0A2A4J9X1</accession>
<feature type="domain" description="DUF8207" evidence="2">
    <location>
        <begin position="124"/>
        <end position="221"/>
    </location>
</feature>
<name>A0A2A4J9X1_HELVI</name>